<gene>
    <name evidence="1" type="ORF">DSM19430T_26290</name>
</gene>
<comment type="caution">
    <text evidence="1">The sequence shown here is derived from an EMBL/GenBank/DDBJ whole genome shotgun (WGS) entry which is preliminary data.</text>
</comment>
<dbReference type="EMBL" id="BLVP01000010">
    <property type="protein sequence ID" value="GFM37945.1"/>
    <property type="molecule type" value="Genomic_DNA"/>
</dbReference>
<keyword evidence="2" id="KW-1185">Reference proteome</keyword>
<dbReference type="Proteomes" id="UP000503820">
    <property type="component" value="Unassembled WGS sequence"/>
</dbReference>
<name>A0A7J0BXN2_9BACT</name>
<reference evidence="1 2" key="1">
    <citation type="submission" date="2020-05" db="EMBL/GenBank/DDBJ databases">
        <title>Draft genome sequence of Desulfovibrio psychrotolerans JS1T.</title>
        <authorList>
            <person name="Ueno A."/>
            <person name="Tamazawa S."/>
            <person name="Tamamura S."/>
            <person name="Murakami T."/>
            <person name="Kiyama T."/>
            <person name="Inomata H."/>
            <person name="Amano Y."/>
            <person name="Miyakawa K."/>
            <person name="Tamaki H."/>
            <person name="Naganuma T."/>
            <person name="Kaneko K."/>
        </authorList>
    </citation>
    <scope>NUCLEOTIDE SEQUENCE [LARGE SCALE GENOMIC DNA]</scope>
    <source>
        <strain evidence="1 2">JS1</strain>
    </source>
</reference>
<sequence>MAGLNPAWHTEADASLTGMGIATSGVLGEKTDRHETAKEIRTSSGKRGVDLRLRLSFMPTSGVGVSEETDELVAPTIYYRHTPFKWFFPAFVGGATMALTRCLMGGK</sequence>
<accession>A0A7J0BXN2</accession>
<evidence type="ECO:0000313" key="2">
    <source>
        <dbReference type="Proteomes" id="UP000503820"/>
    </source>
</evidence>
<protein>
    <submittedName>
        <fullName evidence="1">Uncharacterized protein</fullName>
    </submittedName>
</protein>
<dbReference type="AlphaFoldDB" id="A0A7J0BXN2"/>
<organism evidence="1 2">
    <name type="scientific">Desulfovibrio psychrotolerans</name>
    <dbReference type="NCBI Taxonomy" id="415242"/>
    <lineage>
        <taxon>Bacteria</taxon>
        <taxon>Pseudomonadati</taxon>
        <taxon>Thermodesulfobacteriota</taxon>
        <taxon>Desulfovibrionia</taxon>
        <taxon>Desulfovibrionales</taxon>
        <taxon>Desulfovibrionaceae</taxon>
        <taxon>Desulfovibrio</taxon>
    </lineage>
</organism>
<evidence type="ECO:0000313" key="1">
    <source>
        <dbReference type="EMBL" id="GFM37945.1"/>
    </source>
</evidence>
<proteinExistence type="predicted"/>